<dbReference type="CDD" id="cd07377">
    <property type="entry name" value="WHTH_GntR"/>
    <property type="match status" value="1"/>
</dbReference>
<dbReference type="Pfam" id="PF07702">
    <property type="entry name" value="UTRA"/>
    <property type="match status" value="1"/>
</dbReference>
<evidence type="ECO:0000256" key="1">
    <source>
        <dbReference type="ARBA" id="ARBA00023015"/>
    </source>
</evidence>
<keyword evidence="3" id="KW-0804">Transcription</keyword>
<dbReference type="InterPro" id="IPR000524">
    <property type="entry name" value="Tscrpt_reg_HTH_GntR"/>
</dbReference>
<evidence type="ECO:0000256" key="3">
    <source>
        <dbReference type="ARBA" id="ARBA00023163"/>
    </source>
</evidence>
<accession>A0ABS8KSA5</accession>
<gene>
    <name evidence="5" type="ORF">LJ725_08295</name>
</gene>
<dbReference type="InterPro" id="IPR050679">
    <property type="entry name" value="Bact_HTH_transcr_reg"/>
</dbReference>
<dbReference type="SMART" id="SM00345">
    <property type="entry name" value="HTH_GNTR"/>
    <property type="match status" value="1"/>
</dbReference>
<dbReference type="SUPFAM" id="SSF46785">
    <property type="entry name" value="Winged helix' DNA-binding domain"/>
    <property type="match status" value="1"/>
</dbReference>
<dbReference type="InterPro" id="IPR011663">
    <property type="entry name" value="UTRA"/>
</dbReference>
<evidence type="ECO:0000313" key="5">
    <source>
        <dbReference type="EMBL" id="MCC8428961.1"/>
    </source>
</evidence>
<dbReference type="SMART" id="SM00866">
    <property type="entry name" value="UTRA"/>
    <property type="match status" value="1"/>
</dbReference>
<dbReference type="PANTHER" id="PTHR44846">
    <property type="entry name" value="MANNOSYL-D-GLYCERATE TRANSPORT/METABOLISM SYSTEM REPRESSOR MNGR-RELATED"/>
    <property type="match status" value="1"/>
</dbReference>
<keyword evidence="1" id="KW-0805">Transcription regulation</keyword>
<name>A0ABS8KSA5_9HYPH</name>
<dbReference type="EMBL" id="JAJISD010000003">
    <property type="protein sequence ID" value="MCC8428961.1"/>
    <property type="molecule type" value="Genomic_DNA"/>
</dbReference>
<keyword evidence="2" id="KW-0238">DNA-binding</keyword>
<keyword evidence="6" id="KW-1185">Reference proteome</keyword>
<reference evidence="5 6" key="1">
    <citation type="submission" date="2021-11" db="EMBL/GenBank/DDBJ databases">
        <authorList>
            <person name="Lee D.-H."/>
            <person name="Kim S.-B."/>
        </authorList>
    </citation>
    <scope>NUCLEOTIDE SEQUENCE [LARGE SCALE GENOMIC DNA]</scope>
    <source>
        <strain evidence="5 6">KCTC 52223</strain>
    </source>
</reference>
<dbReference type="Gene3D" id="3.40.1410.10">
    <property type="entry name" value="Chorismate lyase-like"/>
    <property type="match status" value="1"/>
</dbReference>
<dbReference type="InterPro" id="IPR036388">
    <property type="entry name" value="WH-like_DNA-bd_sf"/>
</dbReference>
<protein>
    <submittedName>
        <fullName evidence="5">GntR family transcriptional regulator</fullName>
    </submittedName>
</protein>
<evidence type="ECO:0000313" key="6">
    <source>
        <dbReference type="Proteomes" id="UP001198862"/>
    </source>
</evidence>
<proteinExistence type="predicted"/>
<dbReference type="PANTHER" id="PTHR44846:SF17">
    <property type="entry name" value="GNTR-FAMILY TRANSCRIPTIONAL REGULATOR"/>
    <property type="match status" value="1"/>
</dbReference>
<dbReference type="InterPro" id="IPR036390">
    <property type="entry name" value="WH_DNA-bd_sf"/>
</dbReference>
<evidence type="ECO:0000259" key="4">
    <source>
        <dbReference type="PROSITE" id="PS50949"/>
    </source>
</evidence>
<dbReference type="Proteomes" id="UP001198862">
    <property type="component" value="Unassembled WGS sequence"/>
</dbReference>
<dbReference type="PRINTS" id="PR00035">
    <property type="entry name" value="HTHGNTR"/>
</dbReference>
<dbReference type="Pfam" id="PF00392">
    <property type="entry name" value="GntR"/>
    <property type="match status" value="1"/>
</dbReference>
<organism evidence="5 6">
    <name type="scientific">Reyranella aquatilis</name>
    <dbReference type="NCBI Taxonomy" id="2035356"/>
    <lineage>
        <taxon>Bacteria</taxon>
        <taxon>Pseudomonadati</taxon>
        <taxon>Pseudomonadota</taxon>
        <taxon>Alphaproteobacteria</taxon>
        <taxon>Hyphomicrobiales</taxon>
        <taxon>Reyranellaceae</taxon>
        <taxon>Reyranella</taxon>
    </lineage>
</organism>
<sequence>MQTQIARWLEQLILSGSLRAGERLPAEVALVERLGVSRVTVRLAMDDLVSRGLVTRAHGKGSFVSPAVVRHDLLSEQGFFDILLTKAPRPEVRLIAFERAVPPPKVVDLFKLAPGAQAVKLDRLYFSAGRPIVLAANWLTPDAASLLPADIEAMSTAAVHSVLLHHPIASSTSAIGAELAGATVARCLGVGARSAVLVLTRTRFDAQGRAREHNRFTVDPSSYEFTFSTKGDVALAAELRAVAA</sequence>
<comment type="caution">
    <text evidence="5">The sequence shown here is derived from an EMBL/GenBank/DDBJ whole genome shotgun (WGS) entry which is preliminary data.</text>
</comment>
<dbReference type="SUPFAM" id="SSF64288">
    <property type="entry name" value="Chorismate lyase-like"/>
    <property type="match status" value="1"/>
</dbReference>
<dbReference type="InterPro" id="IPR028978">
    <property type="entry name" value="Chorismate_lyase_/UTRA_dom_sf"/>
</dbReference>
<evidence type="ECO:0000256" key="2">
    <source>
        <dbReference type="ARBA" id="ARBA00023125"/>
    </source>
</evidence>
<dbReference type="PROSITE" id="PS50949">
    <property type="entry name" value="HTH_GNTR"/>
    <property type="match status" value="1"/>
</dbReference>
<feature type="domain" description="HTH gntR-type" evidence="4">
    <location>
        <begin position="1"/>
        <end position="67"/>
    </location>
</feature>
<dbReference type="Gene3D" id="1.10.10.10">
    <property type="entry name" value="Winged helix-like DNA-binding domain superfamily/Winged helix DNA-binding domain"/>
    <property type="match status" value="1"/>
</dbReference>